<keyword evidence="4" id="KW-0378">Hydrolase</keyword>
<dbReference type="InterPro" id="IPR006935">
    <property type="entry name" value="Helicase/UvrB_N"/>
</dbReference>
<reference evidence="4 5" key="1">
    <citation type="submission" date="2017-02" db="EMBL/GenBank/DDBJ databases">
        <authorList>
            <person name="Peterson S.W."/>
        </authorList>
    </citation>
    <scope>NUCLEOTIDE SEQUENCE [LARGE SCALE GENOMIC DNA]</scope>
    <source>
        <strain evidence="4 5">ATCC 43854</strain>
    </source>
</reference>
<dbReference type="Pfam" id="PF13156">
    <property type="entry name" value="Mrr_cat_2"/>
    <property type="match status" value="1"/>
</dbReference>
<evidence type="ECO:0000256" key="1">
    <source>
        <dbReference type="SAM" id="MobiDB-lite"/>
    </source>
</evidence>
<dbReference type="PANTHER" id="PTHR47396:SF1">
    <property type="entry name" value="ATP-DEPENDENT HELICASE IRC3-RELATED"/>
    <property type="match status" value="1"/>
</dbReference>
<dbReference type="InterPro" id="IPR014001">
    <property type="entry name" value="Helicase_ATP-bd"/>
</dbReference>
<dbReference type="SUPFAM" id="SSF52540">
    <property type="entry name" value="P-loop containing nucleoside triphosphate hydrolases"/>
    <property type="match status" value="1"/>
</dbReference>
<dbReference type="RefSeq" id="WP_078776054.1">
    <property type="nucleotide sequence ID" value="NZ_FUWU01000013.1"/>
</dbReference>
<sequence>MDFSQILDKYRTESFSERDKGNKFELLMLRYLKTDPTYAGTLENVWLWNDFFAKDQFGGKDVGIDLVAETSGGDFWAIQCKCYKADTKIDKPAVDTFLSTSGKTFQDREGKKVRFAFRLWLDTTELGFNSEALNSLENQDPEFHRVGLLELENAKVDWEKLDKGAVGEKAQQKKKSPRDHQKEAIQKVHEYFQEAAHDRGKLVMACGTGKTYTALCIAENETQSRGTILFLVPSIALLGQTLREWTADAQEPIHPICICSDSSVSKAVRKNDEEGDGYSVTDLALPASTDVSSIVKQLEYARQKSGPKGGMTVVFSTYQSIEVISKAQKQIKDFEFDLIVCDEAHRTTGVTLAGKDESNFVKVHDDKFLQAKKRIYMTATPRLYSESSKKKAEENSIEICSMDDVSKYGEEMYRIGFGEAVEKQLLSDYKVLVLTIDPMAMSESLQQSLATDSGEMLSDDEAKLVGCFNALSKITLVDDHQLKETDPLPMKRAVAFSQNIKVSKEIVDLINRMKESYYEKLKPEAQKETVRVSAMHIDGGMGSSAREERLAWLKGTTEEGECRILNNVRCLSEGVDVPSLDAVLFLSARDSEVDVVQSVGRVMRTAPGKKYGYIIIPVLVPSGEKAEKVLDNNDRFKVVWKILNALRAHDDRFNAMVNKIQFCTAKPGQGLTGGRIGVSNGQNPGGVEHVDPKASQKQKELQEQMELKFQELQGAIYAKMVEKVGSRRYWEDWAKDVADIAMRHEERIRKLIATEGKPKREFERFLKALKKNLNPGVDAEQAIEMLSQHLITKPVFEALFENYDFSQNNPVSKALQRIIDLVEDASDDVDKRSLEKFYQSVKLRAEGVESAEGKQKIIIELYDKFFKSALPKTVEKLGIVYTPVECVDFIIRSVNDVLQREFGRKLTDENVNIIDPFTGTGTFITRLIQSGLIAKKDLPRKFERELKANEIVLLAYYIASVNIENAYHDAMAAEEYTPFKGICLTDSFQLSEHAEQEDFGEDVFPVNGPRAREQKKVPIQVVIGNPPYSVGQKSANDNAQNQKYPDLDSRIDRHYVQTSEANLNKAAYDSYIKAFRWATDRIDKKSGGVIGFITNGSWIDSNGLDGFRKSLEKEFSKIYVFNLRGNARTSGEQRRKEKDNVFGVGTRTPVAITILVKKPAAAGDETVIARSVATKQSESGQDCFTPSGFAMTNAVSGVGETGATSGFGETGAENATPRSGSRVPSLRGAAGDEAIQKAVIKYYDIGDYLSREQKLEKIRAAESVTHLEMTVLHPNAHGDWINQRNEAFGKWTPIEPEKKFDEKSKSWFVINAVGVATGRDAWVYGFSKEKVSGNMEKMIRFYNNERIKLNEGSISELTLSTTNISWTRALKRDAEKNVSHNFNSDLFVEGCYRPYCKEHLYYDKPFIESPGLWNQLFPTSECKNLVICISCEGSTKELSTLLVNTFADYHSVGDSKIFPLYYYEETDESSLFAATEKFTRKDAVSDYILKKARSQYADPKIKKEDIFYYVYGFLHSPEYREAFSADLKKMLPRIPLVESAGDFRSFSCAGKKLAQLHLNYETAEPYNAMVVSSSAAAESLPLFQSKVADVRTSYSAEPPETLYQVRQMRFPKIDGKDRNGKAKKVDDKTRIVYNEKLTIASIPLEAYEYVVNGKSAIEWLMERYAVTTDKASGIVNDPNDWAIEHGDPAYIFNLILRIITVSLETVKIVKALPKVEL</sequence>
<dbReference type="Pfam" id="PF00271">
    <property type="entry name" value="Helicase_C"/>
    <property type="match status" value="1"/>
</dbReference>
<dbReference type="PRINTS" id="PR00507">
    <property type="entry name" value="N12N6MTFRASE"/>
</dbReference>
<dbReference type="SMART" id="SM00490">
    <property type="entry name" value="HELICc"/>
    <property type="match status" value="1"/>
</dbReference>
<feature type="domain" description="Helicase C-terminal" evidence="3">
    <location>
        <begin position="476"/>
        <end position="661"/>
    </location>
</feature>
<organism evidence="4 5">
    <name type="scientific">Fibrobacter intestinalis</name>
    <dbReference type="NCBI Taxonomy" id="28122"/>
    <lineage>
        <taxon>Bacteria</taxon>
        <taxon>Pseudomonadati</taxon>
        <taxon>Fibrobacterota</taxon>
        <taxon>Fibrobacteria</taxon>
        <taxon>Fibrobacterales</taxon>
        <taxon>Fibrobacteraceae</taxon>
        <taxon>Fibrobacter</taxon>
    </lineage>
</organism>
<dbReference type="InterPro" id="IPR011639">
    <property type="entry name" value="MethylTrfase_TaqI-like_dom"/>
</dbReference>
<evidence type="ECO:0000259" key="3">
    <source>
        <dbReference type="PROSITE" id="PS51194"/>
    </source>
</evidence>
<dbReference type="Proteomes" id="UP000190449">
    <property type="component" value="Unassembled WGS sequence"/>
</dbReference>
<dbReference type="PANTHER" id="PTHR47396">
    <property type="entry name" value="TYPE I RESTRICTION ENZYME ECOKI R PROTEIN"/>
    <property type="match status" value="1"/>
</dbReference>
<dbReference type="SMART" id="SM00487">
    <property type="entry name" value="DEXDc"/>
    <property type="match status" value="1"/>
</dbReference>
<dbReference type="GO" id="GO:0005829">
    <property type="term" value="C:cytosol"/>
    <property type="evidence" value="ECO:0007669"/>
    <property type="project" value="TreeGrafter"/>
</dbReference>
<dbReference type="Pfam" id="PF04851">
    <property type="entry name" value="ResIII"/>
    <property type="match status" value="1"/>
</dbReference>
<dbReference type="PROSITE" id="PS00092">
    <property type="entry name" value="N6_MTASE"/>
    <property type="match status" value="1"/>
</dbReference>
<dbReference type="InterPro" id="IPR053980">
    <property type="entry name" value="ISP_coupler"/>
</dbReference>
<dbReference type="InterPro" id="IPR039442">
    <property type="entry name" value="Mrr-like_dom"/>
</dbReference>
<dbReference type="InterPro" id="IPR041635">
    <property type="entry name" value="Type_ISP_LLaBIII_C"/>
</dbReference>
<dbReference type="GO" id="GO:0009007">
    <property type="term" value="F:site-specific DNA-methyltransferase (adenine-specific) activity"/>
    <property type="evidence" value="ECO:0007669"/>
    <property type="project" value="UniProtKB-EC"/>
</dbReference>
<dbReference type="Gene3D" id="3.40.50.150">
    <property type="entry name" value="Vaccinia Virus protein VP39"/>
    <property type="match status" value="1"/>
</dbReference>
<keyword evidence="4" id="KW-0067">ATP-binding</keyword>
<name>A0A1T4LV19_9BACT</name>
<dbReference type="GO" id="GO:0003677">
    <property type="term" value="F:DNA binding"/>
    <property type="evidence" value="ECO:0007669"/>
    <property type="project" value="InterPro"/>
</dbReference>
<dbReference type="SUPFAM" id="SSF52980">
    <property type="entry name" value="Restriction endonuclease-like"/>
    <property type="match status" value="1"/>
</dbReference>
<dbReference type="Gene3D" id="3.40.50.300">
    <property type="entry name" value="P-loop containing nucleotide triphosphate hydrolases"/>
    <property type="match status" value="2"/>
</dbReference>
<gene>
    <name evidence="4" type="ORF">SAMN02745108_01037</name>
</gene>
<dbReference type="Pfam" id="PF07669">
    <property type="entry name" value="Eco57I"/>
    <property type="match status" value="1"/>
</dbReference>
<dbReference type="GO" id="GO:0016787">
    <property type="term" value="F:hydrolase activity"/>
    <property type="evidence" value="ECO:0007669"/>
    <property type="project" value="InterPro"/>
</dbReference>
<dbReference type="GO" id="GO:0006304">
    <property type="term" value="P:DNA modification"/>
    <property type="evidence" value="ECO:0007669"/>
    <property type="project" value="InterPro"/>
</dbReference>
<feature type="region of interest" description="Disordered" evidence="1">
    <location>
        <begin position="1201"/>
        <end position="1228"/>
    </location>
</feature>
<dbReference type="CDD" id="cd18785">
    <property type="entry name" value="SF2_C"/>
    <property type="match status" value="1"/>
</dbReference>
<evidence type="ECO:0000259" key="2">
    <source>
        <dbReference type="PROSITE" id="PS51192"/>
    </source>
</evidence>
<protein>
    <submittedName>
        <fullName evidence="4">Predicted helicase</fullName>
    </submittedName>
</protein>
<dbReference type="GO" id="GO:0032259">
    <property type="term" value="P:methylation"/>
    <property type="evidence" value="ECO:0007669"/>
    <property type="project" value="InterPro"/>
</dbReference>
<dbReference type="InterPro" id="IPR011335">
    <property type="entry name" value="Restrct_endonuc-II-like"/>
</dbReference>
<dbReference type="GO" id="GO:0005524">
    <property type="term" value="F:ATP binding"/>
    <property type="evidence" value="ECO:0007669"/>
    <property type="project" value="InterPro"/>
</dbReference>
<dbReference type="Pfam" id="PF22240">
    <property type="entry name" value="ISP_coupler"/>
    <property type="match status" value="1"/>
</dbReference>
<feature type="domain" description="Helicase ATP-binding" evidence="2">
    <location>
        <begin position="191"/>
        <end position="399"/>
    </location>
</feature>
<dbReference type="Pfam" id="PF18135">
    <property type="entry name" value="Type_ISP_C"/>
    <property type="match status" value="1"/>
</dbReference>
<dbReference type="PROSITE" id="PS51194">
    <property type="entry name" value="HELICASE_CTER"/>
    <property type="match status" value="1"/>
</dbReference>
<dbReference type="GO" id="GO:0004386">
    <property type="term" value="F:helicase activity"/>
    <property type="evidence" value="ECO:0007669"/>
    <property type="project" value="UniProtKB-KW"/>
</dbReference>
<dbReference type="InterPro" id="IPR029063">
    <property type="entry name" value="SAM-dependent_MTases_sf"/>
</dbReference>
<evidence type="ECO:0000313" key="4">
    <source>
        <dbReference type="EMBL" id="SJZ58590.1"/>
    </source>
</evidence>
<dbReference type="InterPro" id="IPR050742">
    <property type="entry name" value="Helicase_Restrict-Modif_Enz"/>
</dbReference>
<dbReference type="InterPro" id="IPR001650">
    <property type="entry name" value="Helicase_C-like"/>
</dbReference>
<dbReference type="InterPro" id="IPR027417">
    <property type="entry name" value="P-loop_NTPase"/>
</dbReference>
<keyword evidence="4" id="KW-0547">Nucleotide-binding</keyword>
<proteinExistence type="predicted"/>
<accession>A0A1T4LV19</accession>
<dbReference type="PROSITE" id="PS51192">
    <property type="entry name" value="HELICASE_ATP_BIND_1"/>
    <property type="match status" value="1"/>
</dbReference>
<dbReference type="CDD" id="cd22333">
    <property type="entry name" value="LlaBIII_nuclease-like"/>
    <property type="match status" value="1"/>
</dbReference>
<dbReference type="InterPro" id="IPR002052">
    <property type="entry name" value="DNA_methylase_N6_adenine_CS"/>
</dbReference>
<dbReference type="EMBL" id="FUWU01000013">
    <property type="protein sequence ID" value="SJZ58590.1"/>
    <property type="molecule type" value="Genomic_DNA"/>
</dbReference>
<dbReference type="SUPFAM" id="SSF53335">
    <property type="entry name" value="S-adenosyl-L-methionine-dependent methyltransferases"/>
    <property type="match status" value="1"/>
</dbReference>
<evidence type="ECO:0000313" key="5">
    <source>
        <dbReference type="Proteomes" id="UP000190449"/>
    </source>
</evidence>
<keyword evidence="4" id="KW-0347">Helicase</keyword>
<dbReference type="STRING" id="28122.SAMN02745108_01037"/>